<organism evidence="1 2">
    <name type="scientific">Leucogyrophana mollusca</name>
    <dbReference type="NCBI Taxonomy" id="85980"/>
    <lineage>
        <taxon>Eukaryota</taxon>
        <taxon>Fungi</taxon>
        <taxon>Dikarya</taxon>
        <taxon>Basidiomycota</taxon>
        <taxon>Agaricomycotina</taxon>
        <taxon>Agaricomycetes</taxon>
        <taxon>Agaricomycetidae</taxon>
        <taxon>Boletales</taxon>
        <taxon>Boletales incertae sedis</taxon>
        <taxon>Leucogyrophana</taxon>
    </lineage>
</organism>
<name>A0ACB8BS33_9AGAM</name>
<proteinExistence type="predicted"/>
<evidence type="ECO:0000313" key="2">
    <source>
        <dbReference type="Proteomes" id="UP000790709"/>
    </source>
</evidence>
<sequence length="513" mass="54802">MVGSRGSPSRRKSIAVANQNQPAHPGRRRRAYSITPGDRLSPASKARRSLAPRKSILKAAINIPDDDDATQSMELTRDFRTEIHDNTSRKSLGRRVSFANHAHVRLFEVQEANTNSTASPQSSPAVEAEPSRLGPTDENAYPGGGARRRRSSIRRSVAFSEGGGEESMDIDSDDAGFGPAAYLNNMNGEPVYEDNFDDEDMEFDEDMEVTEAIHQNILRKRSLSLGPARRPLATVTAPIDMSAGPGAGGSAENSFVEEDSTQSRSFASDGDTSQPMEFTVPLVRPPAPPSEAWLALRSVTHSGNEPYQPEVSSDDDNGPQGMDLTDALTRLTAARASLGHGNGDDDVPQEESFTSTEDSFADDAENDGNQTVNVTQLMRRVSLGAGGGDANSTMDMSSTYDNQDNSRNSEVNLAVDGPSSPPDPLSPTEAPDRIEPPPSVAPSESQVVTPPSVFTAPTSSSLPQPKPPSSANQPVSATVPKPFSFSFTPRSHAVTSPTRHRAPTSPSKTHNSP</sequence>
<feature type="non-terminal residue" evidence="1">
    <location>
        <position position="513"/>
    </location>
</feature>
<dbReference type="EMBL" id="MU266367">
    <property type="protein sequence ID" value="KAH7927413.1"/>
    <property type="molecule type" value="Genomic_DNA"/>
</dbReference>
<comment type="caution">
    <text evidence="1">The sequence shown here is derived from an EMBL/GenBank/DDBJ whole genome shotgun (WGS) entry which is preliminary data.</text>
</comment>
<gene>
    <name evidence="1" type="ORF">BV22DRAFT_1061134</name>
</gene>
<evidence type="ECO:0000313" key="1">
    <source>
        <dbReference type="EMBL" id="KAH7927413.1"/>
    </source>
</evidence>
<protein>
    <submittedName>
        <fullName evidence="1">Uncharacterized protein</fullName>
    </submittedName>
</protein>
<reference evidence="1" key="1">
    <citation type="journal article" date="2021" name="New Phytol.">
        <title>Evolutionary innovations through gain and loss of genes in the ectomycorrhizal Boletales.</title>
        <authorList>
            <person name="Wu G."/>
            <person name="Miyauchi S."/>
            <person name="Morin E."/>
            <person name="Kuo A."/>
            <person name="Drula E."/>
            <person name="Varga T."/>
            <person name="Kohler A."/>
            <person name="Feng B."/>
            <person name="Cao Y."/>
            <person name="Lipzen A."/>
            <person name="Daum C."/>
            <person name="Hundley H."/>
            <person name="Pangilinan J."/>
            <person name="Johnson J."/>
            <person name="Barry K."/>
            <person name="LaButti K."/>
            <person name="Ng V."/>
            <person name="Ahrendt S."/>
            <person name="Min B."/>
            <person name="Choi I.G."/>
            <person name="Park H."/>
            <person name="Plett J.M."/>
            <person name="Magnuson J."/>
            <person name="Spatafora J.W."/>
            <person name="Nagy L.G."/>
            <person name="Henrissat B."/>
            <person name="Grigoriev I.V."/>
            <person name="Yang Z.L."/>
            <person name="Xu J."/>
            <person name="Martin F.M."/>
        </authorList>
    </citation>
    <scope>NUCLEOTIDE SEQUENCE</scope>
    <source>
        <strain evidence="1">KUC20120723A-06</strain>
    </source>
</reference>
<dbReference type="Proteomes" id="UP000790709">
    <property type="component" value="Unassembled WGS sequence"/>
</dbReference>
<accession>A0ACB8BS33</accession>
<keyword evidence="2" id="KW-1185">Reference proteome</keyword>